<feature type="transmembrane region" description="Helical" evidence="8">
    <location>
        <begin position="186"/>
        <end position="208"/>
    </location>
</feature>
<comment type="similarity">
    <text evidence="2">Belongs to the autoinducer-2 exporter (AI-2E) (TC 2.A.86) family.</text>
</comment>
<keyword evidence="4" id="KW-1003">Cell membrane</keyword>
<reference evidence="9 10" key="1">
    <citation type="journal article" date="2015" name="Nature">
        <title>rRNA introns, odd ribosomes, and small enigmatic genomes across a large radiation of phyla.</title>
        <authorList>
            <person name="Brown C.T."/>
            <person name="Hug L.A."/>
            <person name="Thomas B.C."/>
            <person name="Sharon I."/>
            <person name="Castelle C.J."/>
            <person name="Singh A."/>
            <person name="Wilkins M.J."/>
            <person name="Williams K.H."/>
            <person name="Banfield J.F."/>
        </authorList>
    </citation>
    <scope>NUCLEOTIDE SEQUENCE [LARGE SCALE GENOMIC DNA]</scope>
</reference>
<keyword evidence="6 8" id="KW-1133">Transmembrane helix</keyword>
<accession>A0A0G0PTC5</accession>
<name>A0A0G0PTC5_9BACT</name>
<comment type="subcellular location">
    <subcellularLocation>
        <location evidence="1">Cell membrane</location>
        <topology evidence="1">Multi-pass membrane protein</topology>
    </subcellularLocation>
</comment>
<sequence>MPQKIEISQKTIIFTAFFLAGLWIVYYIRDIILQLYLALLITTVLSPIIGKLSKYKIPKTVSILLAYLTLLTIISFSVAAIVPPLVEQTSSFISNLPLFLKNVGFSVVISDQIVQQLITQLGSLPAQIAKLTLSLFSNVIGVVAVLVFAFYLLSERERLEEQLAHFVGEKKKDELVKVMSALEIRLGSWAIGQITLMFVVGLTSYIGLRLLGIPFALPLAILAGILEVIPYIGPTLAAIPAVLIGFGISPILGFATAALAFLIQQLENYVFVPQIMRRSTGVNPVITLLALAIGFRLAGIIGILIAVPVYITIQVVTKEYFLKGVRSS</sequence>
<dbReference type="STRING" id="1618574.UT24_C0004G0013"/>
<feature type="transmembrane region" description="Helical" evidence="8">
    <location>
        <begin position="215"/>
        <end position="233"/>
    </location>
</feature>
<dbReference type="AlphaFoldDB" id="A0A0G0PTC5"/>
<evidence type="ECO:0000256" key="6">
    <source>
        <dbReference type="ARBA" id="ARBA00022989"/>
    </source>
</evidence>
<keyword evidence="5 8" id="KW-0812">Transmembrane</keyword>
<dbReference type="GO" id="GO:0055085">
    <property type="term" value="P:transmembrane transport"/>
    <property type="evidence" value="ECO:0007669"/>
    <property type="project" value="TreeGrafter"/>
</dbReference>
<dbReference type="Pfam" id="PF01594">
    <property type="entry name" value="AI-2E_transport"/>
    <property type="match status" value="1"/>
</dbReference>
<feature type="transmembrane region" description="Helical" evidence="8">
    <location>
        <begin position="284"/>
        <end position="311"/>
    </location>
</feature>
<comment type="caution">
    <text evidence="9">The sequence shown here is derived from an EMBL/GenBank/DDBJ whole genome shotgun (WGS) entry which is preliminary data.</text>
</comment>
<feature type="transmembrane region" description="Helical" evidence="8">
    <location>
        <begin position="131"/>
        <end position="153"/>
    </location>
</feature>
<dbReference type="InterPro" id="IPR002549">
    <property type="entry name" value="AI-2E-like"/>
</dbReference>
<evidence type="ECO:0000256" key="3">
    <source>
        <dbReference type="ARBA" id="ARBA00022448"/>
    </source>
</evidence>
<keyword evidence="7 8" id="KW-0472">Membrane</keyword>
<proteinExistence type="inferred from homology"/>
<dbReference type="Proteomes" id="UP000033881">
    <property type="component" value="Unassembled WGS sequence"/>
</dbReference>
<organism evidence="9 10">
    <name type="scientific">Candidatus Woesebacteria bacterium GW2011_GWB1_39_12</name>
    <dbReference type="NCBI Taxonomy" id="1618574"/>
    <lineage>
        <taxon>Bacteria</taxon>
        <taxon>Candidatus Woeseibacteriota</taxon>
    </lineage>
</organism>
<feature type="transmembrane region" description="Helical" evidence="8">
    <location>
        <begin position="239"/>
        <end position="263"/>
    </location>
</feature>
<evidence type="ECO:0000313" key="9">
    <source>
        <dbReference type="EMBL" id="KKR01450.1"/>
    </source>
</evidence>
<protein>
    <recommendedName>
        <fullName evidence="11">Permease</fullName>
    </recommendedName>
</protein>
<evidence type="ECO:0000256" key="1">
    <source>
        <dbReference type="ARBA" id="ARBA00004651"/>
    </source>
</evidence>
<keyword evidence="3" id="KW-0813">Transport</keyword>
<feature type="transmembrane region" description="Helical" evidence="8">
    <location>
        <begin position="12"/>
        <end position="29"/>
    </location>
</feature>
<evidence type="ECO:0000256" key="5">
    <source>
        <dbReference type="ARBA" id="ARBA00022692"/>
    </source>
</evidence>
<dbReference type="GO" id="GO:0005886">
    <property type="term" value="C:plasma membrane"/>
    <property type="evidence" value="ECO:0007669"/>
    <property type="project" value="UniProtKB-SubCell"/>
</dbReference>
<evidence type="ECO:0000256" key="4">
    <source>
        <dbReference type="ARBA" id="ARBA00022475"/>
    </source>
</evidence>
<feature type="transmembrane region" description="Helical" evidence="8">
    <location>
        <begin position="35"/>
        <end position="52"/>
    </location>
</feature>
<feature type="transmembrane region" description="Helical" evidence="8">
    <location>
        <begin position="64"/>
        <end position="86"/>
    </location>
</feature>
<dbReference type="PANTHER" id="PTHR21716:SF53">
    <property type="entry name" value="PERMEASE PERM-RELATED"/>
    <property type="match status" value="1"/>
</dbReference>
<evidence type="ECO:0008006" key="11">
    <source>
        <dbReference type="Google" id="ProtNLM"/>
    </source>
</evidence>
<evidence type="ECO:0000256" key="2">
    <source>
        <dbReference type="ARBA" id="ARBA00009773"/>
    </source>
</evidence>
<evidence type="ECO:0000256" key="8">
    <source>
        <dbReference type="SAM" id="Phobius"/>
    </source>
</evidence>
<dbReference type="EMBL" id="LBWB01000004">
    <property type="protein sequence ID" value="KKR01450.1"/>
    <property type="molecule type" value="Genomic_DNA"/>
</dbReference>
<gene>
    <name evidence="9" type="ORF">UT24_C0004G0013</name>
</gene>
<evidence type="ECO:0000256" key="7">
    <source>
        <dbReference type="ARBA" id="ARBA00023136"/>
    </source>
</evidence>
<evidence type="ECO:0000313" key="10">
    <source>
        <dbReference type="Proteomes" id="UP000033881"/>
    </source>
</evidence>
<dbReference type="PANTHER" id="PTHR21716">
    <property type="entry name" value="TRANSMEMBRANE PROTEIN"/>
    <property type="match status" value="1"/>
</dbReference>